<gene>
    <name evidence="2" type="ORF">YH65_06050</name>
</gene>
<dbReference type="Proteomes" id="UP000034444">
    <property type="component" value="Chromosome"/>
</dbReference>
<dbReference type="OrthoDB" id="5335022at2"/>
<proteinExistence type="predicted"/>
<dbReference type="AlphaFoldDB" id="A0A7U4M1A8"/>
<reference evidence="2 3" key="1">
    <citation type="submission" date="2015-04" db="EMBL/GenBank/DDBJ databases">
        <title>Complete genome sequence of Sulfurovum lithotrophicum ATCC BAA-797T.</title>
        <authorList>
            <person name="Ahn J."/>
            <person name="Park G."/>
            <person name="Jeon W."/>
            <person name="Jang Y."/>
            <person name="Jang M."/>
            <person name="Lee H."/>
            <person name="Lee H."/>
        </authorList>
    </citation>
    <scope>NUCLEOTIDE SEQUENCE [LARGE SCALE GENOMIC DNA]</scope>
    <source>
        <strain evidence="3">ATCC BAA-797 / 42BKT</strain>
    </source>
</reference>
<dbReference type="KEGG" id="slh:YH65_06050"/>
<feature type="chain" id="PRO_5031322114" evidence="1">
    <location>
        <begin position="23"/>
        <end position="92"/>
    </location>
</feature>
<evidence type="ECO:0000256" key="1">
    <source>
        <dbReference type="SAM" id="SignalP"/>
    </source>
</evidence>
<accession>A0A7U4M1A8</accession>
<organism evidence="2 3">
    <name type="scientific">Sulfurovum lithotrophicum</name>
    <dbReference type="NCBI Taxonomy" id="206403"/>
    <lineage>
        <taxon>Bacteria</taxon>
        <taxon>Pseudomonadati</taxon>
        <taxon>Campylobacterota</taxon>
        <taxon>Epsilonproteobacteria</taxon>
        <taxon>Campylobacterales</taxon>
        <taxon>Sulfurovaceae</taxon>
        <taxon>Sulfurovum</taxon>
    </lineage>
</organism>
<reference evidence="3" key="2">
    <citation type="journal article" date="2017" name="Stand. Genomic Sci.">
        <title>Complete genome sequence of the sulfur-oxidizing chemolithoautotrophic Sulfurovum lithotrophicum 42BKTT.</title>
        <authorList>
            <person name="Jeon W."/>
            <person name="Priscilla L."/>
            <person name="Park G."/>
            <person name="Lee H."/>
            <person name="Lee N."/>
            <person name="Lee D."/>
            <person name="Kwon H."/>
            <person name="Ahn I."/>
            <person name="Lee C."/>
            <person name="Lee H."/>
            <person name="Ahn J."/>
        </authorList>
    </citation>
    <scope>NUCLEOTIDE SEQUENCE [LARGE SCALE GENOMIC DNA]</scope>
    <source>
        <strain evidence="3">ATCC BAA-797 / 42BKT</strain>
    </source>
</reference>
<keyword evidence="3" id="KW-1185">Reference proteome</keyword>
<evidence type="ECO:0000313" key="3">
    <source>
        <dbReference type="Proteomes" id="UP000034444"/>
    </source>
</evidence>
<name>A0A7U4M1A8_9BACT</name>
<keyword evidence="1" id="KW-0732">Signal</keyword>
<protein>
    <submittedName>
        <fullName evidence="2">Uncharacterized protein</fullName>
    </submittedName>
</protein>
<evidence type="ECO:0000313" key="2">
    <source>
        <dbReference type="EMBL" id="AKF25002.1"/>
    </source>
</evidence>
<dbReference type="RefSeq" id="WP_046551085.1">
    <property type="nucleotide sequence ID" value="NZ_CP011308.1"/>
</dbReference>
<feature type="signal peptide" evidence="1">
    <location>
        <begin position="1"/>
        <end position="22"/>
    </location>
</feature>
<sequence>MPGRSLLLATIILSLLSASEKADSNTTPKARIQKAVRQAMEKEKKYAKEQKFYNADEYDFKSVEVDPDTLKDIQTVEPDYNYTDAWGACDNE</sequence>
<dbReference type="EMBL" id="CP011308">
    <property type="protein sequence ID" value="AKF25002.1"/>
    <property type="molecule type" value="Genomic_DNA"/>
</dbReference>